<organism evidence="2 3">
    <name type="scientific">Peptoniphilus duerdenii ATCC BAA-1640</name>
    <dbReference type="NCBI Taxonomy" id="862517"/>
    <lineage>
        <taxon>Bacteria</taxon>
        <taxon>Bacillati</taxon>
        <taxon>Bacillota</taxon>
        <taxon>Tissierellia</taxon>
        <taxon>Tissierellales</taxon>
        <taxon>Peptoniphilaceae</taxon>
        <taxon>Peptoniphilus</taxon>
    </lineage>
</organism>
<dbReference type="HOGENOM" id="CLU_2754337_0_0_9"/>
<dbReference type="EMBL" id="AEEH01000014">
    <property type="protein sequence ID" value="EFM26213.1"/>
    <property type="molecule type" value="Genomic_DNA"/>
</dbReference>
<keyword evidence="1" id="KW-0472">Membrane</keyword>
<evidence type="ECO:0000256" key="1">
    <source>
        <dbReference type="SAM" id="Phobius"/>
    </source>
</evidence>
<dbReference type="RefSeq" id="WP_008901069.1">
    <property type="nucleotide sequence ID" value="NZ_GL397071.1"/>
</dbReference>
<keyword evidence="3" id="KW-1185">Reference proteome</keyword>
<dbReference type="STRING" id="862517.HMPREF9225_0233"/>
<reference evidence="2 3" key="1">
    <citation type="submission" date="2010-07" db="EMBL/GenBank/DDBJ databases">
        <authorList>
            <person name="Muzny D."/>
            <person name="Qin X."/>
            <person name="Deng J."/>
            <person name="Jiang H."/>
            <person name="Liu Y."/>
            <person name="Qu J."/>
            <person name="Song X.-Z."/>
            <person name="Zhang L."/>
            <person name="Thornton R."/>
            <person name="Coyle M."/>
            <person name="Francisco L."/>
            <person name="Jackson L."/>
            <person name="Javaid M."/>
            <person name="Korchina V."/>
            <person name="Kovar C."/>
            <person name="Mata R."/>
            <person name="Mathew T."/>
            <person name="Ngo R."/>
            <person name="Nguyen L."/>
            <person name="Nguyen N."/>
            <person name="Okwuonu G."/>
            <person name="Ongeri F."/>
            <person name="Pham C."/>
            <person name="Simmons D."/>
            <person name="Wilczek-Boney K."/>
            <person name="Hale W."/>
            <person name="Jakkamsetti A."/>
            <person name="Pham P."/>
            <person name="Ruth R."/>
            <person name="San Lucas F."/>
            <person name="Warren J."/>
            <person name="Zhang J."/>
            <person name="Zhao Z."/>
            <person name="Zhou C."/>
            <person name="Zhu D."/>
            <person name="Lee S."/>
            <person name="Bess C."/>
            <person name="Blankenburg K."/>
            <person name="Forbes L."/>
            <person name="Fu Q."/>
            <person name="Gubbala S."/>
            <person name="Hirani K."/>
            <person name="Jayaseelan J.C."/>
            <person name="Lara F."/>
            <person name="Munidasa M."/>
            <person name="Palculict T."/>
            <person name="Patil S."/>
            <person name="Pu L.-L."/>
            <person name="Saada N."/>
            <person name="Tang L."/>
            <person name="Weissenberger G."/>
            <person name="Zhu Y."/>
            <person name="Hemphill L."/>
            <person name="Shang Y."/>
            <person name="Youmans B."/>
            <person name="Ayvaz T."/>
            <person name="Ross M."/>
            <person name="Santibanez J."/>
            <person name="Aqrawi P."/>
            <person name="Gross S."/>
            <person name="Joshi V."/>
            <person name="Fowler G."/>
            <person name="Nazareth L."/>
            <person name="Reid J."/>
            <person name="Worley K."/>
            <person name="Petrosino J."/>
            <person name="Highlander S."/>
            <person name="Gibbs R."/>
        </authorList>
    </citation>
    <scope>NUCLEOTIDE SEQUENCE [LARGE SCALE GENOMIC DNA]</scope>
    <source>
        <strain evidence="2 3">ATCC BAA-1640</strain>
    </source>
</reference>
<name>E0NJ94_9FIRM</name>
<protein>
    <submittedName>
        <fullName evidence="2">Uncharacterized protein</fullName>
    </submittedName>
</protein>
<sequence>MREIIFVAWLISLYKYNKVKLQEIKRDDEEGKRNYRDEVEKLVFQNLRALILFYIIVDIAGPYIVALISK</sequence>
<dbReference type="Proteomes" id="UP000003280">
    <property type="component" value="Unassembled WGS sequence"/>
</dbReference>
<keyword evidence="1" id="KW-1133">Transmembrane helix</keyword>
<proteinExistence type="predicted"/>
<keyword evidence="1" id="KW-0812">Transmembrane</keyword>
<comment type="caution">
    <text evidence="2">The sequence shown here is derived from an EMBL/GenBank/DDBJ whole genome shotgun (WGS) entry which is preliminary data.</text>
</comment>
<accession>E0NJ94</accession>
<feature type="transmembrane region" description="Helical" evidence="1">
    <location>
        <begin position="49"/>
        <end position="68"/>
    </location>
</feature>
<gene>
    <name evidence="2" type="ORF">HMPREF9225_0233</name>
</gene>
<evidence type="ECO:0000313" key="2">
    <source>
        <dbReference type="EMBL" id="EFM26213.1"/>
    </source>
</evidence>
<evidence type="ECO:0000313" key="3">
    <source>
        <dbReference type="Proteomes" id="UP000003280"/>
    </source>
</evidence>
<dbReference type="AlphaFoldDB" id="E0NJ94"/>